<keyword evidence="4" id="KW-1185">Reference proteome</keyword>
<proteinExistence type="predicted"/>
<feature type="compositionally biased region" description="Low complexity" evidence="1">
    <location>
        <begin position="94"/>
        <end position="110"/>
    </location>
</feature>
<feature type="region of interest" description="Disordered" evidence="1">
    <location>
        <begin position="54"/>
        <end position="195"/>
    </location>
</feature>
<comment type="caution">
    <text evidence="3">The sequence shown here is derived from an EMBL/GenBank/DDBJ whole genome shotgun (WGS) entry which is preliminary data.</text>
</comment>
<name>A0A433U836_ELYCH</name>
<keyword evidence="2" id="KW-0732">Signal</keyword>
<dbReference type="PANTHER" id="PTHR24637:SF388">
    <property type="entry name" value="NEMATODE CUTICLE COLLAGEN N-TERMINAL DOMAIN-CONTAINING PROTEIN"/>
    <property type="match status" value="1"/>
</dbReference>
<reference evidence="3 4" key="1">
    <citation type="submission" date="2019-01" db="EMBL/GenBank/DDBJ databases">
        <title>A draft genome assembly of the solar-powered sea slug Elysia chlorotica.</title>
        <authorList>
            <person name="Cai H."/>
            <person name="Li Q."/>
            <person name="Fang X."/>
            <person name="Li J."/>
            <person name="Curtis N.E."/>
            <person name="Altenburger A."/>
            <person name="Shibata T."/>
            <person name="Feng M."/>
            <person name="Maeda T."/>
            <person name="Schwartz J.A."/>
            <person name="Shigenobu S."/>
            <person name="Lundholm N."/>
            <person name="Nishiyama T."/>
            <person name="Yang H."/>
            <person name="Hasebe M."/>
            <person name="Li S."/>
            <person name="Pierce S.K."/>
            <person name="Wang J."/>
        </authorList>
    </citation>
    <scope>NUCLEOTIDE SEQUENCE [LARGE SCALE GENOMIC DNA]</scope>
    <source>
        <strain evidence="3">EC2010</strain>
        <tissue evidence="3">Whole organism of an adult</tissue>
    </source>
</reference>
<evidence type="ECO:0000313" key="3">
    <source>
        <dbReference type="EMBL" id="RUS89966.1"/>
    </source>
</evidence>
<protein>
    <recommendedName>
        <fullName evidence="5">Collagen IV NC1 domain-containing protein</fullName>
    </recommendedName>
</protein>
<dbReference type="EMBL" id="RQTK01000044">
    <property type="protein sequence ID" value="RUS89966.1"/>
    <property type="molecule type" value="Genomic_DNA"/>
</dbReference>
<evidence type="ECO:0000256" key="1">
    <source>
        <dbReference type="SAM" id="MobiDB-lite"/>
    </source>
</evidence>
<feature type="non-terminal residue" evidence="3">
    <location>
        <position position="1"/>
    </location>
</feature>
<feature type="chain" id="PRO_5019411646" description="Collagen IV NC1 domain-containing protein" evidence="2">
    <location>
        <begin position="19"/>
        <end position="227"/>
    </location>
</feature>
<dbReference type="Proteomes" id="UP000271974">
    <property type="component" value="Unassembled WGS sequence"/>
</dbReference>
<evidence type="ECO:0000256" key="2">
    <source>
        <dbReference type="SAM" id="SignalP"/>
    </source>
</evidence>
<evidence type="ECO:0008006" key="5">
    <source>
        <dbReference type="Google" id="ProtNLM"/>
    </source>
</evidence>
<dbReference type="AlphaFoldDB" id="A0A433U836"/>
<organism evidence="3 4">
    <name type="scientific">Elysia chlorotica</name>
    <name type="common">Eastern emerald elysia</name>
    <name type="synonym">Sea slug</name>
    <dbReference type="NCBI Taxonomy" id="188477"/>
    <lineage>
        <taxon>Eukaryota</taxon>
        <taxon>Metazoa</taxon>
        <taxon>Spiralia</taxon>
        <taxon>Lophotrochozoa</taxon>
        <taxon>Mollusca</taxon>
        <taxon>Gastropoda</taxon>
        <taxon>Heterobranchia</taxon>
        <taxon>Euthyneura</taxon>
        <taxon>Panpulmonata</taxon>
        <taxon>Sacoglossa</taxon>
        <taxon>Placobranchoidea</taxon>
        <taxon>Plakobranchidae</taxon>
        <taxon>Elysia</taxon>
    </lineage>
</organism>
<feature type="signal peptide" evidence="2">
    <location>
        <begin position="1"/>
        <end position="18"/>
    </location>
</feature>
<dbReference type="STRING" id="188477.A0A433U836"/>
<evidence type="ECO:0000313" key="4">
    <source>
        <dbReference type="Proteomes" id="UP000271974"/>
    </source>
</evidence>
<feature type="compositionally biased region" description="Low complexity" evidence="1">
    <location>
        <begin position="171"/>
        <end position="186"/>
    </location>
</feature>
<accession>A0A433U836</accession>
<sequence>IVGVLPFISFAFIQLAWQHGSYTSQAPEQCVVRVALPRQWNRTVIDDLEDTGTSLKWTDTRKPKRQCSGKTGLHGQSPQPSGPIGPPGQWDRYPGQLSGPVGPPGQLSGPVGPPGPPGQLSGPVGPPGQLSGPVGPPGQLSGPVGPPGQLSGPVGPPGQLSGPVGPPGPPGQLSGPVGPPGQLSGPVGPPGQWRTVQISGHNARFSKNVSFAIEEPRQPHIAVFVVS</sequence>
<feature type="compositionally biased region" description="Low complexity" evidence="1">
    <location>
        <begin position="118"/>
        <end position="163"/>
    </location>
</feature>
<gene>
    <name evidence="3" type="ORF">EGW08_002318</name>
</gene>
<dbReference type="PANTHER" id="PTHR24637">
    <property type="entry name" value="COLLAGEN"/>
    <property type="match status" value="1"/>
</dbReference>